<dbReference type="GO" id="GO:0003700">
    <property type="term" value="F:DNA-binding transcription factor activity"/>
    <property type="evidence" value="ECO:0007669"/>
    <property type="project" value="InterPro"/>
</dbReference>
<evidence type="ECO:0000259" key="5">
    <source>
        <dbReference type="PROSITE" id="PS01124"/>
    </source>
</evidence>
<keyword evidence="2" id="KW-0238">DNA-binding</keyword>
<dbReference type="GO" id="GO:0043565">
    <property type="term" value="F:sequence-specific DNA binding"/>
    <property type="evidence" value="ECO:0007669"/>
    <property type="project" value="InterPro"/>
</dbReference>
<dbReference type="AlphaFoldDB" id="A0A840MKA3"/>
<dbReference type="Proteomes" id="UP000575898">
    <property type="component" value="Unassembled WGS sequence"/>
</dbReference>
<dbReference type="PROSITE" id="PS01124">
    <property type="entry name" value="HTH_ARAC_FAMILY_2"/>
    <property type="match status" value="1"/>
</dbReference>
<dbReference type="SMART" id="SM00342">
    <property type="entry name" value="HTH_ARAC"/>
    <property type="match status" value="1"/>
</dbReference>
<evidence type="ECO:0000256" key="3">
    <source>
        <dbReference type="ARBA" id="ARBA00023163"/>
    </source>
</evidence>
<dbReference type="InterPro" id="IPR018060">
    <property type="entry name" value="HTH_AraC"/>
</dbReference>
<feature type="domain" description="HTH araC/xylS-type" evidence="5">
    <location>
        <begin position="215"/>
        <end position="313"/>
    </location>
</feature>
<name>A0A840MKA3_9PROT</name>
<dbReference type="Pfam" id="PF12833">
    <property type="entry name" value="HTH_18"/>
    <property type="match status" value="1"/>
</dbReference>
<feature type="region of interest" description="Disordered" evidence="4">
    <location>
        <begin position="298"/>
        <end position="323"/>
    </location>
</feature>
<evidence type="ECO:0000256" key="2">
    <source>
        <dbReference type="ARBA" id="ARBA00023125"/>
    </source>
</evidence>
<dbReference type="PANTHER" id="PTHR43280">
    <property type="entry name" value="ARAC-FAMILY TRANSCRIPTIONAL REGULATOR"/>
    <property type="match status" value="1"/>
</dbReference>
<evidence type="ECO:0000313" key="7">
    <source>
        <dbReference type="Proteomes" id="UP000575898"/>
    </source>
</evidence>
<keyword evidence="3" id="KW-0804">Transcription</keyword>
<dbReference type="Gene3D" id="1.10.10.60">
    <property type="entry name" value="Homeodomain-like"/>
    <property type="match status" value="1"/>
</dbReference>
<dbReference type="RefSeq" id="WP_184034057.1">
    <property type="nucleotide sequence ID" value="NZ_JACHHY010000001.1"/>
</dbReference>
<dbReference type="FunFam" id="1.10.10.60:FF:000090">
    <property type="entry name" value="Transcriptional regulator ArgR, AraC family"/>
    <property type="match status" value="1"/>
</dbReference>
<reference evidence="6 7" key="1">
    <citation type="submission" date="2020-08" db="EMBL/GenBank/DDBJ databases">
        <title>Genomic Encyclopedia of Type Strains, Phase IV (KMG-IV): sequencing the most valuable type-strain genomes for metagenomic binning, comparative biology and taxonomic classification.</title>
        <authorList>
            <person name="Goeker M."/>
        </authorList>
    </citation>
    <scope>NUCLEOTIDE SEQUENCE [LARGE SCALE GENOMIC DNA]</scope>
    <source>
        <strain evidence="6 7">DSM 27165</strain>
    </source>
</reference>
<dbReference type="InterPro" id="IPR020449">
    <property type="entry name" value="Tscrpt_reg_AraC-type_HTH"/>
</dbReference>
<dbReference type="EMBL" id="JACHHY010000001">
    <property type="protein sequence ID" value="MBB5016996.1"/>
    <property type="molecule type" value="Genomic_DNA"/>
</dbReference>
<keyword evidence="7" id="KW-1185">Reference proteome</keyword>
<dbReference type="InterPro" id="IPR018062">
    <property type="entry name" value="HTH_AraC-typ_CS"/>
</dbReference>
<evidence type="ECO:0000256" key="1">
    <source>
        <dbReference type="ARBA" id="ARBA00023015"/>
    </source>
</evidence>
<dbReference type="PRINTS" id="PR00032">
    <property type="entry name" value="HTHARAC"/>
</dbReference>
<dbReference type="Gene3D" id="3.40.50.880">
    <property type="match status" value="1"/>
</dbReference>
<accession>A0A840MKA3</accession>
<organism evidence="6 7">
    <name type="scientific">Chitinivorax tropicus</name>
    <dbReference type="NCBI Taxonomy" id="714531"/>
    <lineage>
        <taxon>Bacteria</taxon>
        <taxon>Pseudomonadati</taxon>
        <taxon>Pseudomonadota</taxon>
        <taxon>Betaproteobacteria</taxon>
        <taxon>Chitinivorax</taxon>
    </lineage>
</organism>
<proteinExistence type="predicted"/>
<dbReference type="CDD" id="cd03136">
    <property type="entry name" value="GATase1_AraC_ArgR_like"/>
    <property type="match status" value="1"/>
</dbReference>
<dbReference type="PANTHER" id="PTHR43280:SF28">
    <property type="entry name" value="HTH-TYPE TRANSCRIPTIONAL ACTIVATOR RHAS"/>
    <property type="match status" value="1"/>
</dbReference>
<dbReference type="SUPFAM" id="SSF46689">
    <property type="entry name" value="Homeodomain-like"/>
    <property type="match status" value="2"/>
</dbReference>
<protein>
    <submittedName>
        <fullName evidence="6">Transcriptional regulator GlxA family with amidase domain</fullName>
    </submittedName>
</protein>
<comment type="caution">
    <text evidence="6">The sequence shown here is derived from an EMBL/GenBank/DDBJ whole genome shotgun (WGS) entry which is preliminary data.</text>
</comment>
<dbReference type="InterPro" id="IPR009057">
    <property type="entry name" value="Homeodomain-like_sf"/>
</dbReference>
<keyword evidence="1" id="KW-0805">Transcription regulation</keyword>
<evidence type="ECO:0000256" key="4">
    <source>
        <dbReference type="SAM" id="MobiDB-lite"/>
    </source>
</evidence>
<gene>
    <name evidence="6" type="ORF">HNQ59_000258</name>
</gene>
<evidence type="ECO:0000313" key="6">
    <source>
        <dbReference type="EMBL" id="MBB5016996.1"/>
    </source>
</evidence>
<dbReference type="InterPro" id="IPR029062">
    <property type="entry name" value="Class_I_gatase-like"/>
</dbReference>
<sequence>MFELNDQAPVRQVQLLLLPGFAMHELALVRAALLQANRLAGVAVFEVSLAAMTAGEVQDEAGLPIMAPALRPQLATDLVCVLAGGWSPQAEALCQLNRDAMLAGVGWGAFWLAQVGLMNGYRASVHWQQVELFSEQFPQVSASTHLFELDRNRFSCGGGLAALDLTLAIIGRLAGSALAGAVSEALMNERMRSGEERQRIPLQSQLGTSAQPKLVKAVSLMESHLEEPLTTDEIADRVCVSRRQLERLFKQHLNSVPSQYYLELRLQRARQLLLQTSKSIIQIGLSCGFSSGPHFSSSYRNHFGTTPREDRMRHQPGRKPSSD</sequence>
<dbReference type="PROSITE" id="PS00041">
    <property type="entry name" value="HTH_ARAC_FAMILY_1"/>
    <property type="match status" value="1"/>
</dbReference>
<dbReference type="SUPFAM" id="SSF52317">
    <property type="entry name" value="Class I glutamine amidotransferase-like"/>
    <property type="match status" value="1"/>
</dbReference>